<name>A0A0C4E812_MAGP6</name>
<reference evidence="3" key="4">
    <citation type="journal article" date="2015" name="G3 (Bethesda)">
        <title>Genome sequences of three phytopathogenic species of the Magnaporthaceae family of fungi.</title>
        <authorList>
            <person name="Okagaki L.H."/>
            <person name="Nunes C.C."/>
            <person name="Sailsbery J."/>
            <person name="Clay B."/>
            <person name="Brown D."/>
            <person name="John T."/>
            <person name="Oh Y."/>
            <person name="Young N."/>
            <person name="Fitzgerald M."/>
            <person name="Haas B.J."/>
            <person name="Zeng Q."/>
            <person name="Young S."/>
            <person name="Adiconis X."/>
            <person name="Fan L."/>
            <person name="Levin J.Z."/>
            <person name="Mitchell T.K."/>
            <person name="Okubara P.A."/>
            <person name="Farman M.L."/>
            <person name="Kohn L.M."/>
            <person name="Birren B."/>
            <person name="Ma L.-J."/>
            <person name="Dean R.A."/>
        </authorList>
    </citation>
    <scope>NUCLEOTIDE SEQUENCE</scope>
    <source>
        <strain evidence="3">ATCC 64411 / 73-15</strain>
    </source>
</reference>
<dbReference type="Pfam" id="PF06985">
    <property type="entry name" value="HET"/>
    <property type="match status" value="1"/>
</dbReference>
<dbReference type="eggNOG" id="ENOG502SHG8">
    <property type="taxonomic scope" value="Eukaryota"/>
</dbReference>
<organism evidence="3 4">
    <name type="scientific">Magnaporthiopsis poae (strain ATCC 64411 / 73-15)</name>
    <name type="common">Kentucky bluegrass fungus</name>
    <name type="synonym">Magnaporthe poae</name>
    <dbReference type="NCBI Taxonomy" id="644358"/>
    <lineage>
        <taxon>Eukaryota</taxon>
        <taxon>Fungi</taxon>
        <taxon>Dikarya</taxon>
        <taxon>Ascomycota</taxon>
        <taxon>Pezizomycotina</taxon>
        <taxon>Sordariomycetes</taxon>
        <taxon>Sordariomycetidae</taxon>
        <taxon>Magnaporthales</taxon>
        <taxon>Magnaporthaceae</taxon>
        <taxon>Magnaporthiopsis</taxon>
    </lineage>
</organism>
<sequence>MWLINVQDYSLLEVNGPDDYPYAILSHTWDAAGEISFHDMTDLNVARAKGGWPKVIQTCALARGHGIAYAWIDTCSINKSNSAELTEAINSMFQWYKKASRCYAYLSDLPASPNGDPTSQRARDQLRADLGRCRWFSRGWTLQELIAPKVVEFYDSGWGYRGTKADLRYEITRITDVDVSVLSNSEELLTVPVARKMSWAAKRVTTRLEDTAYCLLGIFGVNMPLIYGEGAKAFIRLQEVIAQSTNDLSLFAWSEDEEKPSLPSYYGVLARSPQQFASCRRLELIADPLRHDTQFFTITNRGVEFQTSLKMDYANGDYLMHLYCRDAAVQLSKGRSSMIAIRLVKTSSGFARHCAGRISVDDDDTTISSANGASRSWDPFMRPVHVPEVITRAESVHLGRRFNEAFRFGVDAPPGVTWEMATHNPSLPRAGRDPASLRPSYWDPAMSVFLTESYQYFTGLLYITFSSRPEEPFAVLCGLMPRGIPLSTSKDVESSSSEAGVNAWLALHPPPCPWWKGGFAPSTHAEYQISQITDMHYPHLVARLGQTVRAMLSGGEALPSKAMMKYRKKGGPEEGSEVALPACYRLVSISGKTKKTGTERIHDVLISLREQIGPAEASRLWSVGAVDETGATNEP</sequence>
<dbReference type="Proteomes" id="UP000011715">
    <property type="component" value="Unassembled WGS sequence"/>
</dbReference>
<protein>
    <recommendedName>
        <fullName evidence="1">Heterokaryon incompatibility domain-containing protein</fullName>
    </recommendedName>
</protein>
<dbReference type="VEuPathDB" id="FungiDB:MAPG_08698"/>
<reference evidence="2" key="2">
    <citation type="submission" date="2010-05" db="EMBL/GenBank/DDBJ databases">
        <title>The Genome Sequence of Magnaporthe poae strain ATCC 64411.</title>
        <authorList>
            <consortium name="The Broad Institute Genome Sequencing Platform"/>
            <consortium name="Broad Institute Genome Sequencing Center for Infectious Disease"/>
            <person name="Ma L.-J."/>
            <person name="Dead R."/>
            <person name="Young S."/>
            <person name="Zeng Q."/>
            <person name="Koehrsen M."/>
            <person name="Alvarado L."/>
            <person name="Berlin A."/>
            <person name="Chapman S.B."/>
            <person name="Chen Z."/>
            <person name="Freedman E."/>
            <person name="Gellesch M."/>
            <person name="Goldberg J."/>
            <person name="Griggs A."/>
            <person name="Gujja S."/>
            <person name="Heilman E.R."/>
            <person name="Heiman D."/>
            <person name="Hepburn T."/>
            <person name="Howarth C."/>
            <person name="Jen D."/>
            <person name="Larson L."/>
            <person name="Mehta T."/>
            <person name="Neiman D."/>
            <person name="Pearson M."/>
            <person name="Roberts A."/>
            <person name="Saif S."/>
            <person name="Shea T."/>
            <person name="Shenoy N."/>
            <person name="Sisk P."/>
            <person name="Stolte C."/>
            <person name="Sykes S."/>
            <person name="Walk T."/>
            <person name="White J."/>
            <person name="Yandava C."/>
            <person name="Haas B."/>
            <person name="Nusbaum C."/>
            <person name="Birren B."/>
        </authorList>
    </citation>
    <scope>NUCLEOTIDE SEQUENCE</scope>
    <source>
        <strain evidence="2">ATCC 64411</strain>
    </source>
</reference>
<reference evidence="4" key="1">
    <citation type="submission" date="2010-05" db="EMBL/GenBank/DDBJ databases">
        <title>The genome sequence of Magnaporthe poae strain ATCC 64411.</title>
        <authorList>
            <person name="Ma L.-J."/>
            <person name="Dead R."/>
            <person name="Young S."/>
            <person name="Zeng Q."/>
            <person name="Koehrsen M."/>
            <person name="Alvarado L."/>
            <person name="Berlin A."/>
            <person name="Chapman S.B."/>
            <person name="Chen Z."/>
            <person name="Freedman E."/>
            <person name="Gellesch M."/>
            <person name="Goldberg J."/>
            <person name="Griggs A."/>
            <person name="Gujja S."/>
            <person name="Heilman E.R."/>
            <person name="Heiman D."/>
            <person name="Hepburn T."/>
            <person name="Howarth C."/>
            <person name="Jen D."/>
            <person name="Larson L."/>
            <person name="Mehta T."/>
            <person name="Neiman D."/>
            <person name="Pearson M."/>
            <person name="Roberts A."/>
            <person name="Saif S."/>
            <person name="Shea T."/>
            <person name="Shenoy N."/>
            <person name="Sisk P."/>
            <person name="Stolte C."/>
            <person name="Sykes S."/>
            <person name="Walk T."/>
            <person name="White J."/>
            <person name="Yandava C."/>
            <person name="Haas B."/>
            <person name="Nusbaum C."/>
            <person name="Birren B."/>
        </authorList>
    </citation>
    <scope>NUCLEOTIDE SEQUENCE [LARGE SCALE GENOMIC DNA]</scope>
    <source>
        <strain evidence="4">ATCC 64411 / 73-15</strain>
    </source>
</reference>
<gene>
    <name evidence="2" type="ORF">MAPG_08698</name>
</gene>
<dbReference type="PANTHER" id="PTHR10622:SF12">
    <property type="entry name" value="HET DOMAIN-CONTAINING PROTEIN"/>
    <property type="match status" value="1"/>
</dbReference>
<evidence type="ECO:0000313" key="2">
    <source>
        <dbReference type="EMBL" id="KLU89729.1"/>
    </source>
</evidence>
<dbReference type="PANTHER" id="PTHR10622">
    <property type="entry name" value="HET DOMAIN-CONTAINING PROTEIN"/>
    <property type="match status" value="1"/>
</dbReference>
<keyword evidence="4" id="KW-1185">Reference proteome</keyword>
<dbReference type="AlphaFoldDB" id="A0A0C4E812"/>
<reference evidence="3" key="5">
    <citation type="submission" date="2015-06" db="UniProtKB">
        <authorList>
            <consortium name="EnsemblFungi"/>
        </authorList>
    </citation>
    <scope>IDENTIFICATION</scope>
    <source>
        <strain evidence="3">ATCC 64411</strain>
    </source>
</reference>
<dbReference type="STRING" id="644358.A0A0C4E812"/>
<feature type="domain" description="Heterokaryon incompatibility" evidence="1">
    <location>
        <begin position="22"/>
        <end position="110"/>
    </location>
</feature>
<evidence type="ECO:0000259" key="1">
    <source>
        <dbReference type="Pfam" id="PF06985"/>
    </source>
</evidence>
<reference evidence="2" key="3">
    <citation type="submission" date="2011-03" db="EMBL/GenBank/DDBJ databases">
        <title>Annotation of Magnaporthe poae ATCC 64411.</title>
        <authorList>
            <person name="Ma L.-J."/>
            <person name="Dead R."/>
            <person name="Young S.K."/>
            <person name="Zeng Q."/>
            <person name="Gargeya S."/>
            <person name="Fitzgerald M."/>
            <person name="Haas B."/>
            <person name="Abouelleil A."/>
            <person name="Alvarado L."/>
            <person name="Arachchi H.M."/>
            <person name="Berlin A."/>
            <person name="Brown A."/>
            <person name="Chapman S.B."/>
            <person name="Chen Z."/>
            <person name="Dunbar C."/>
            <person name="Freedman E."/>
            <person name="Gearin G."/>
            <person name="Gellesch M."/>
            <person name="Goldberg J."/>
            <person name="Griggs A."/>
            <person name="Gujja S."/>
            <person name="Heiman D."/>
            <person name="Howarth C."/>
            <person name="Larson L."/>
            <person name="Lui A."/>
            <person name="MacDonald P.J.P."/>
            <person name="Mehta T."/>
            <person name="Montmayeur A."/>
            <person name="Murphy C."/>
            <person name="Neiman D."/>
            <person name="Pearson M."/>
            <person name="Priest M."/>
            <person name="Roberts A."/>
            <person name="Saif S."/>
            <person name="Shea T."/>
            <person name="Shenoy N."/>
            <person name="Sisk P."/>
            <person name="Stolte C."/>
            <person name="Sykes S."/>
            <person name="Yandava C."/>
            <person name="Wortman J."/>
            <person name="Nusbaum C."/>
            <person name="Birren B."/>
        </authorList>
    </citation>
    <scope>NUCLEOTIDE SEQUENCE</scope>
    <source>
        <strain evidence="2">ATCC 64411</strain>
    </source>
</reference>
<dbReference type="InterPro" id="IPR010730">
    <property type="entry name" value="HET"/>
</dbReference>
<dbReference type="OrthoDB" id="20872at2759"/>
<accession>A0A0C4E812</accession>
<dbReference type="EMBL" id="ADBL01002109">
    <property type="status" value="NOT_ANNOTATED_CDS"/>
    <property type="molecule type" value="Genomic_DNA"/>
</dbReference>
<dbReference type="EnsemblFungi" id="MAPG_08698T0">
    <property type="protein sequence ID" value="MAPG_08698T0"/>
    <property type="gene ID" value="MAPG_08698"/>
</dbReference>
<proteinExistence type="predicted"/>
<evidence type="ECO:0000313" key="3">
    <source>
        <dbReference type="EnsemblFungi" id="MAPG_08698T0"/>
    </source>
</evidence>
<dbReference type="OMA" id="WEMATHN"/>
<dbReference type="EMBL" id="GL876973">
    <property type="protein sequence ID" value="KLU89729.1"/>
    <property type="molecule type" value="Genomic_DNA"/>
</dbReference>
<evidence type="ECO:0000313" key="4">
    <source>
        <dbReference type="Proteomes" id="UP000011715"/>
    </source>
</evidence>